<organism evidence="1">
    <name type="scientific">Arundo donax</name>
    <name type="common">Giant reed</name>
    <name type="synonym">Donax arundinaceus</name>
    <dbReference type="NCBI Taxonomy" id="35708"/>
    <lineage>
        <taxon>Eukaryota</taxon>
        <taxon>Viridiplantae</taxon>
        <taxon>Streptophyta</taxon>
        <taxon>Embryophyta</taxon>
        <taxon>Tracheophyta</taxon>
        <taxon>Spermatophyta</taxon>
        <taxon>Magnoliopsida</taxon>
        <taxon>Liliopsida</taxon>
        <taxon>Poales</taxon>
        <taxon>Poaceae</taxon>
        <taxon>PACMAD clade</taxon>
        <taxon>Arundinoideae</taxon>
        <taxon>Arundineae</taxon>
        <taxon>Arundo</taxon>
    </lineage>
</organism>
<evidence type="ECO:0000313" key="1">
    <source>
        <dbReference type="EMBL" id="JAD29294.1"/>
    </source>
</evidence>
<accession>A0A0A8YQY9</accession>
<reference evidence="1" key="2">
    <citation type="journal article" date="2015" name="Data Brief">
        <title>Shoot transcriptome of the giant reed, Arundo donax.</title>
        <authorList>
            <person name="Barrero R.A."/>
            <person name="Guerrero F.D."/>
            <person name="Moolhuijzen P."/>
            <person name="Goolsby J.A."/>
            <person name="Tidwell J."/>
            <person name="Bellgard S.E."/>
            <person name="Bellgard M.I."/>
        </authorList>
    </citation>
    <scope>NUCLEOTIDE SEQUENCE</scope>
    <source>
        <tissue evidence="1">Shoot tissue taken approximately 20 cm above the soil surface</tissue>
    </source>
</reference>
<protein>
    <submittedName>
        <fullName evidence="1">Uncharacterized protein</fullName>
    </submittedName>
</protein>
<sequence length="25" mass="3104">MDHWEDMYANLIHFMPTNSFCSYHI</sequence>
<name>A0A0A8YQY9_ARUDO</name>
<dbReference type="AlphaFoldDB" id="A0A0A8YQY9"/>
<proteinExistence type="predicted"/>
<reference evidence="1" key="1">
    <citation type="submission" date="2014-09" db="EMBL/GenBank/DDBJ databases">
        <authorList>
            <person name="Magalhaes I.L.F."/>
            <person name="Oliveira U."/>
            <person name="Santos F.R."/>
            <person name="Vidigal T.H.D.A."/>
            <person name="Brescovit A.D."/>
            <person name="Santos A.J."/>
        </authorList>
    </citation>
    <scope>NUCLEOTIDE SEQUENCE</scope>
    <source>
        <tissue evidence="1">Shoot tissue taken approximately 20 cm above the soil surface</tissue>
    </source>
</reference>
<dbReference type="EMBL" id="GBRH01268601">
    <property type="protein sequence ID" value="JAD29294.1"/>
    <property type="molecule type" value="Transcribed_RNA"/>
</dbReference>